<reference evidence="3" key="1">
    <citation type="submission" date="2017-08" db="EMBL/GenBank/DDBJ databases">
        <authorList>
            <person name="Polle J.E."/>
            <person name="Barry K."/>
            <person name="Cushman J."/>
            <person name="Schmutz J."/>
            <person name="Tran D."/>
            <person name="Hathwaick L.T."/>
            <person name="Yim W.C."/>
            <person name="Jenkins J."/>
            <person name="Mckie-Krisberg Z.M."/>
            <person name="Prochnik S."/>
            <person name="Lindquist E."/>
            <person name="Dockter R.B."/>
            <person name="Adam C."/>
            <person name="Molina H."/>
            <person name="Bunkerborg J."/>
            <person name="Jin E."/>
            <person name="Buchheim M."/>
            <person name="Magnuson J."/>
        </authorList>
    </citation>
    <scope>NUCLEOTIDE SEQUENCE</scope>
    <source>
        <strain evidence="3">CCAP 19/18</strain>
    </source>
</reference>
<feature type="domain" description="Upf1" evidence="2">
    <location>
        <begin position="84"/>
        <end position="241"/>
    </location>
</feature>
<dbReference type="GO" id="GO:0004386">
    <property type="term" value="F:helicase activity"/>
    <property type="evidence" value="ECO:0007669"/>
    <property type="project" value="UniProtKB-KW"/>
</dbReference>
<keyword evidence="1" id="KW-0862">Zinc</keyword>
<name>A0ABQ7GCY0_DUNSA</name>
<keyword evidence="4" id="KW-1185">Reference proteome</keyword>
<evidence type="ECO:0000259" key="2">
    <source>
        <dbReference type="PROSITE" id="PS51997"/>
    </source>
</evidence>
<accession>A0ABQ7GCY0</accession>
<dbReference type="EMBL" id="MU069870">
    <property type="protein sequence ID" value="KAF5832475.1"/>
    <property type="molecule type" value="Genomic_DNA"/>
</dbReference>
<dbReference type="PROSITE" id="PS51997">
    <property type="entry name" value="UPF1_CH_RICH"/>
    <property type="match status" value="1"/>
</dbReference>
<evidence type="ECO:0000256" key="1">
    <source>
        <dbReference type="PROSITE-ProRule" id="PRU01341"/>
    </source>
</evidence>
<feature type="region of interest" description="C4" evidence="1">
    <location>
        <begin position="152"/>
        <end position="182"/>
    </location>
</feature>
<dbReference type="Pfam" id="PF09416">
    <property type="entry name" value="UPF1_Zn_bind"/>
    <property type="match status" value="1"/>
</dbReference>
<evidence type="ECO:0000313" key="3">
    <source>
        <dbReference type="EMBL" id="KAF5832475.1"/>
    </source>
</evidence>
<sequence length="359" mass="39227">MESQPLVTQSDIGQLSLGYGASQPFQLTQNTDLTQTSTWNDDFFSSRPQISSKAAANGGGARLASDLEQLRFDDGLDEEDAQAHEPPPEHACKYCGVSNPASVVKCLTTGKWFCNGRANKSGSCIVLHLVKSKCKEVQLHKESPLGDAILECYASGTRNVFVLGFVPVKSENTVVLLARDTPANHPTIKDLNLDMSQWQPIIENRALVSWLVKPPTTRELAKAQHLTYAQIAKLEECWMSKPNATLEDVDHATAEDEGTEVIPVALRYTDVHQYNSVFKLLVKLEADYDRAMKESQVCLGLEDSAFLGRCSKRGCLAGPADYHQGMESSVLWVGAPGSFLKSPDASSHCLAPLGLFERG</sequence>
<keyword evidence="3" id="KW-0347">Helicase</keyword>
<proteinExistence type="predicted"/>
<keyword evidence="1" id="KW-0863">Zinc-finger</keyword>
<keyword evidence="3" id="KW-0067">ATP-binding</keyword>
<keyword evidence="1" id="KW-0479">Metal-binding</keyword>
<feature type="region of interest" description="CC/SHH/C" evidence="1">
    <location>
        <begin position="106"/>
        <end position="134"/>
    </location>
</feature>
<dbReference type="Proteomes" id="UP000815325">
    <property type="component" value="Unassembled WGS sequence"/>
</dbReference>
<gene>
    <name evidence="3" type="ORF">DUNSADRAFT_11612</name>
</gene>
<dbReference type="InterPro" id="IPR018999">
    <property type="entry name" value="UPF1_CH/ZBD"/>
</dbReference>
<keyword evidence="3" id="KW-0378">Hydrolase</keyword>
<protein>
    <submittedName>
        <fullName evidence="3">RNA helicase-domain-containing protein</fullName>
    </submittedName>
</protein>
<comment type="caution">
    <text evidence="3">The sequence shown here is derived from an EMBL/GenBank/DDBJ whole genome shotgun (WGS) entry which is preliminary data.</text>
</comment>
<organism evidence="3 4">
    <name type="scientific">Dunaliella salina</name>
    <name type="common">Green alga</name>
    <name type="synonym">Protococcus salinus</name>
    <dbReference type="NCBI Taxonomy" id="3046"/>
    <lineage>
        <taxon>Eukaryota</taxon>
        <taxon>Viridiplantae</taxon>
        <taxon>Chlorophyta</taxon>
        <taxon>core chlorophytes</taxon>
        <taxon>Chlorophyceae</taxon>
        <taxon>CS clade</taxon>
        <taxon>Chlamydomonadales</taxon>
        <taxon>Dunaliellaceae</taxon>
        <taxon>Dunaliella</taxon>
    </lineage>
</organism>
<evidence type="ECO:0000313" key="4">
    <source>
        <dbReference type="Proteomes" id="UP000815325"/>
    </source>
</evidence>
<feature type="region of interest" description="C3H" evidence="1">
    <location>
        <begin position="92"/>
        <end position="124"/>
    </location>
</feature>
<keyword evidence="3" id="KW-0547">Nucleotide-binding</keyword>
<dbReference type="CDD" id="cd21400">
    <property type="entry name" value="ZBD_UPF1-like"/>
    <property type="match status" value="1"/>
</dbReference>